<dbReference type="Proteomes" id="UP001138768">
    <property type="component" value="Unassembled WGS sequence"/>
</dbReference>
<sequence>MKYEDHETDLKIRAQWENPPMKRFSVDLPLPLHTRFKTACSATNRKMASELKALIEQRTVELERQTGLDRLQR</sequence>
<comment type="caution">
    <text evidence="1">The sequence shown here is derived from an EMBL/GenBank/DDBJ whole genome shotgun (WGS) entry which is preliminary data.</text>
</comment>
<organism evidence="1 2">
    <name type="scientific">Lamprobacter modestohalophilus</name>
    <dbReference type="NCBI Taxonomy" id="1064514"/>
    <lineage>
        <taxon>Bacteria</taxon>
        <taxon>Pseudomonadati</taxon>
        <taxon>Pseudomonadota</taxon>
        <taxon>Gammaproteobacteria</taxon>
        <taxon>Chromatiales</taxon>
        <taxon>Chromatiaceae</taxon>
        <taxon>Lamprobacter</taxon>
    </lineage>
</organism>
<dbReference type="AlphaFoldDB" id="A0A9X0W863"/>
<dbReference type="InterPro" id="IPR010985">
    <property type="entry name" value="Ribbon_hlx_hlx"/>
</dbReference>
<keyword evidence="2" id="KW-1185">Reference proteome</keyword>
<dbReference type="Gene3D" id="1.10.1220.10">
    <property type="entry name" value="Met repressor-like"/>
    <property type="match status" value="1"/>
</dbReference>
<dbReference type="InterPro" id="IPR013321">
    <property type="entry name" value="Arc_rbn_hlx_hlx"/>
</dbReference>
<name>A0A9X0W863_9GAMM</name>
<proteinExistence type="predicted"/>
<reference evidence="1 2" key="1">
    <citation type="journal article" date="2020" name="Microorganisms">
        <title>Osmotic Adaptation and Compatible Solute Biosynthesis of Phototrophic Bacteria as Revealed from Genome Analyses.</title>
        <authorList>
            <person name="Imhoff J.F."/>
            <person name="Rahn T."/>
            <person name="Kunzel S."/>
            <person name="Keller A."/>
            <person name="Neulinger S.C."/>
        </authorList>
    </citation>
    <scope>NUCLEOTIDE SEQUENCE [LARGE SCALE GENOMIC DNA]</scope>
    <source>
        <strain evidence="1 2">DSM 25653</strain>
    </source>
</reference>
<gene>
    <name evidence="1" type="ORF">CKO42_09045</name>
</gene>
<dbReference type="SUPFAM" id="SSF47598">
    <property type="entry name" value="Ribbon-helix-helix"/>
    <property type="match status" value="1"/>
</dbReference>
<protein>
    <submittedName>
        <fullName evidence="1">Uncharacterized protein</fullName>
    </submittedName>
</protein>
<accession>A0A9X0W863</accession>
<dbReference type="EMBL" id="NRRY01000011">
    <property type="protein sequence ID" value="MBK1618581.1"/>
    <property type="molecule type" value="Genomic_DNA"/>
</dbReference>
<evidence type="ECO:0000313" key="1">
    <source>
        <dbReference type="EMBL" id="MBK1618581.1"/>
    </source>
</evidence>
<dbReference type="GO" id="GO:0006355">
    <property type="term" value="P:regulation of DNA-templated transcription"/>
    <property type="evidence" value="ECO:0007669"/>
    <property type="project" value="InterPro"/>
</dbReference>
<evidence type="ECO:0000313" key="2">
    <source>
        <dbReference type="Proteomes" id="UP001138768"/>
    </source>
</evidence>